<feature type="transmembrane region" description="Helical" evidence="1">
    <location>
        <begin position="52"/>
        <end position="80"/>
    </location>
</feature>
<protein>
    <submittedName>
        <fullName evidence="2">Stage II sporulation protein M</fullName>
    </submittedName>
</protein>
<dbReference type="InterPro" id="IPR002798">
    <property type="entry name" value="SpoIIM-like"/>
</dbReference>
<accession>A0A4R3MX70</accession>
<proteinExistence type="predicted"/>
<dbReference type="EMBL" id="SMAN01000018">
    <property type="protein sequence ID" value="TCT19333.1"/>
    <property type="molecule type" value="Genomic_DNA"/>
</dbReference>
<feature type="transmembrane region" description="Helical" evidence="1">
    <location>
        <begin position="150"/>
        <end position="171"/>
    </location>
</feature>
<evidence type="ECO:0000256" key="1">
    <source>
        <dbReference type="SAM" id="Phobius"/>
    </source>
</evidence>
<evidence type="ECO:0000313" key="3">
    <source>
        <dbReference type="Proteomes" id="UP000294650"/>
    </source>
</evidence>
<evidence type="ECO:0000313" key="2">
    <source>
        <dbReference type="EMBL" id="TCT19333.1"/>
    </source>
</evidence>
<dbReference type="Pfam" id="PF01944">
    <property type="entry name" value="SpoIIM"/>
    <property type="match status" value="1"/>
</dbReference>
<sequence length="175" mass="20488">MNTLNKIIKIKNLILIYFLLFFIGFFLSLMFLPESYDLSENITDISSFMDVFLYNLKVALVIIITGIFSVGLISSFIVFFNGLYFGYFFFSNMPFLEPLHFIALFIFHGPFEIVGLSIGYALSILIPWSIIKTIWKHDFQIKTGTARKFLIYYTFHILLLFISGIIEYFVITHYK</sequence>
<keyword evidence="1" id="KW-1133">Transmembrane helix</keyword>
<organism evidence="2 3">
    <name type="scientific">Melghiribacillus thermohalophilus</name>
    <dbReference type="NCBI Taxonomy" id="1324956"/>
    <lineage>
        <taxon>Bacteria</taxon>
        <taxon>Bacillati</taxon>
        <taxon>Bacillota</taxon>
        <taxon>Bacilli</taxon>
        <taxon>Bacillales</taxon>
        <taxon>Bacillaceae</taxon>
        <taxon>Melghiribacillus</taxon>
    </lineage>
</organism>
<name>A0A4R3MX70_9BACI</name>
<keyword evidence="3" id="KW-1185">Reference proteome</keyword>
<feature type="transmembrane region" description="Helical" evidence="1">
    <location>
        <begin position="12"/>
        <end position="32"/>
    </location>
</feature>
<dbReference type="AlphaFoldDB" id="A0A4R3MX70"/>
<reference evidence="2 3" key="1">
    <citation type="submission" date="2019-03" db="EMBL/GenBank/DDBJ databases">
        <title>Genomic Encyclopedia of Type Strains, Phase IV (KMG-IV): sequencing the most valuable type-strain genomes for metagenomic binning, comparative biology and taxonomic classification.</title>
        <authorList>
            <person name="Goeker M."/>
        </authorList>
    </citation>
    <scope>NUCLEOTIDE SEQUENCE [LARGE SCALE GENOMIC DNA]</scope>
    <source>
        <strain evidence="2 3">DSM 25894</strain>
    </source>
</reference>
<keyword evidence="1" id="KW-0812">Transmembrane</keyword>
<feature type="transmembrane region" description="Helical" evidence="1">
    <location>
        <begin position="87"/>
        <end position="107"/>
    </location>
</feature>
<gene>
    <name evidence="2" type="ORF">EDD68_11816</name>
</gene>
<comment type="caution">
    <text evidence="2">The sequence shown here is derived from an EMBL/GenBank/DDBJ whole genome shotgun (WGS) entry which is preliminary data.</text>
</comment>
<feature type="transmembrane region" description="Helical" evidence="1">
    <location>
        <begin position="113"/>
        <end position="130"/>
    </location>
</feature>
<keyword evidence="1" id="KW-0472">Membrane</keyword>
<dbReference type="Proteomes" id="UP000294650">
    <property type="component" value="Unassembled WGS sequence"/>
</dbReference>